<feature type="domain" description="DUF6444" evidence="3">
    <location>
        <begin position="20"/>
        <end position="92"/>
    </location>
</feature>
<evidence type="ECO:0000259" key="3">
    <source>
        <dbReference type="Pfam" id="PF20042"/>
    </source>
</evidence>
<name>H5SLB7_9CHLR</name>
<dbReference type="NCBIfam" id="NF033517">
    <property type="entry name" value="transpos_IS66"/>
    <property type="match status" value="1"/>
</dbReference>
<feature type="region of interest" description="Disordered" evidence="1">
    <location>
        <begin position="47"/>
        <end position="95"/>
    </location>
</feature>
<protein>
    <submittedName>
        <fullName evidence="4">Transposase</fullName>
    </submittedName>
</protein>
<dbReference type="Pfam" id="PF20042">
    <property type="entry name" value="DUF6444"/>
    <property type="match status" value="1"/>
</dbReference>
<evidence type="ECO:0000259" key="2">
    <source>
        <dbReference type="Pfam" id="PF03050"/>
    </source>
</evidence>
<evidence type="ECO:0000256" key="1">
    <source>
        <dbReference type="SAM" id="MobiDB-lite"/>
    </source>
</evidence>
<proteinExistence type="predicted"/>
<dbReference type="EMBL" id="AP011762">
    <property type="protein sequence ID" value="BAL56953.1"/>
    <property type="molecule type" value="Genomic_DNA"/>
</dbReference>
<organism evidence="4">
    <name type="scientific">uncultured Chloroflexota bacterium</name>
    <dbReference type="NCBI Taxonomy" id="166587"/>
    <lineage>
        <taxon>Bacteria</taxon>
        <taxon>Bacillati</taxon>
        <taxon>Chloroflexota</taxon>
        <taxon>environmental samples</taxon>
    </lineage>
</organism>
<feature type="domain" description="Transposase IS66 central" evidence="2">
    <location>
        <begin position="169"/>
        <end position="439"/>
    </location>
</feature>
<accession>H5SLB7</accession>
<dbReference type="AlphaFoldDB" id="H5SLB7"/>
<feature type="region of interest" description="Disordered" evidence="1">
    <location>
        <begin position="361"/>
        <end position="386"/>
    </location>
</feature>
<dbReference type="InterPro" id="IPR004291">
    <property type="entry name" value="Transposase_IS66_central"/>
</dbReference>
<gene>
    <name evidence="4" type="ORF">HGMM_F45G04C26</name>
</gene>
<dbReference type="InterPro" id="IPR045618">
    <property type="entry name" value="DUF6444"/>
</dbReference>
<dbReference type="PANTHER" id="PTHR33678">
    <property type="entry name" value="BLL1576 PROTEIN"/>
    <property type="match status" value="1"/>
</dbReference>
<evidence type="ECO:0000313" key="4">
    <source>
        <dbReference type="EMBL" id="BAL56953.1"/>
    </source>
</evidence>
<sequence length="477" mass="53731">MAEQLLEIDILLKRLASLEAEVARLQAEVARLGAENARLQAENAELRRRLGLNSQNSHRPPSSDGYRKKRVQPALPKGEKRVSGGQPGHKGKTLCQVEKPDRVRLHLPRHCVVCGREIAVDEPHEVVSRRQVFDLPEPKLEVTEHQLGCIECCGQKQYGEYPAEVRSNVQYGPAVRALVVKLSVDHKMPLEQISGLFSDLYGYELNSETVEKALEEGYELAASLEAETKEQLKRAKVVHFDETGVRVGGRLQWLHTASNAWYTYLFVHERRGEQALRSDASVLKDFTGWAIHDHLAAYYTFTQAKHGACNAHILRELQGLMENGSAWGEAMHTFLLELYRQALPLREEAASRAQQRYRQILSQAEREEPPPKPGAGRGRPKSTPGRNLLRRLKEHEHAVLAFALVEGVPFTNNQAERDLRPAKVKQKVSGCFRTDRGAKVYARLQAVISTCRKQERNPFVTLRNLFAHQPVSLLAGG</sequence>
<dbReference type="InterPro" id="IPR052344">
    <property type="entry name" value="Transposase-related"/>
</dbReference>
<reference evidence="4" key="1">
    <citation type="journal article" date="2005" name="Environ. Microbiol.">
        <title>Genetic and functional properties of uncultivated thermophilic crenarchaeotes from a subsurface gold mine as revealed by analysis of genome fragments.</title>
        <authorList>
            <person name="Nunoura T."/>
            <person name="Hirayama H."/>
            <person name="Takami H."/>
            <person name="Oida H."/>
            <person name="Nishi S."/>
            <person name="Shimamura S."/>
            <person name="Suzuki Y."/>
            <person name="Inagaki F."/>
            <person name="Takai K."/>
            <person name="Nealson K.H."/>
            <person name="Horikoshi K."/>
        </authorList>
    </citation>
    <scope>NUCLEOTIDE SEQUENCE</scope>
</reference>
<dbReference type="Pfam" id="PF03050">
    <property type="entry name" value="DDE_Tnp_IS66"/>
    <property type="match status" value="1"/>
</dbReference>
<reference evidence="4" key="2">
    <citation type="journal article" date="2012" name="PLoS ONE">
        <title>A Deeply Branching Thermophilic Bacterium with an Ancient Acetyl-CoA Pathway Dominates a Subsurface Ecosystem.</title>
        <authorList>
            <person name="Takami H."/>
            <person name="Noguchi H."/>
            <person name="Takaki Y."/>
            <person name="Uchiyama I."/>
            <person name="Toyoda A."/>
            <person name="Nishi S."/>
            <person name="Chee G.-J."/>
            <person name="Arai W."/>
            <person name="Nunoura T."/>
            <person name="Itoh T."/>
            <person name="Hattori M."/>
            <person name="Takai K."/>
        </authorList>
    </citation>
    <scope>NUCLEOTIDE SEQUENCE</scope>
</reference>
<dbReference type="PANTHER" id="PTHR33678:SF1">
    <property type="entry name" value="BLL1576 PROTEIN"/>
    <property type="match status" value="1"/>
</dbReference>